<reference evidence="1" key="1">
    <citation type="submission" date="2020-04" db="EMBL/GenBank/DDBJ databases">
        <title>Nitratireductor sp. nov. isolated from mangrove soil.</title>
        <authorList>
            <person name="Ye Y."/>
        </authorList>
    </citation>
    <scope>NUCLEOTIDE SEQUENCE</scope>
    <source>
        <strain evidence="1">SY7</strain>
    </source>
</reference>
<evidence type="ECO:0000313" key="2">
    <source>
        <dbReference type="Proteomes" id="UP000321389"/>
    </source>
</evidence>
<keyword evidence="2" id="KW-1185">Reference proteome</keyword>
<organism evidence="1 2">
    <name type="scientific">Nitratireductor mangrovi</name>
    <dbReference type="NCBI Taxonomy" id="2599600"/>
    <lineage>
        <taxon>Bacteria</taxon>
        <taxon>Pseudomonadati</taxon>
        <taxon>Pseudomonadota</taxon>
        <taxon>Alphaproteobacteria</taxon>
        <taxon>Hyphomicrobiales</taxon>
        <taxon>Phyllobacteriaceae</taxon>
        <taxon>Nitratireductor</taxon>
    </lineage>
</organism>
<dbReference type="PIRSF" id="PIRSF010244">
    <property type="entry name" value="UCP010244_imp"/>
    <property type="match status" value="1"/>
</dbReference>
<gene>
    <name evidence="1" type="ORF">FQ775_12350</name>
</gene>
<name>A0A5B8KZU5_9HYPH</name>
<dbReference type="RefSeq" id="WP_146299748.1">
    <property type="nucleotide sequence ID" value="NZ_CP042301.2"/>
</dbReference>
<dbReference type="InterPro" id="IPR014456">
    <property type="entry name" value="UCP010244_IM"/>
</dbReference>
<protein>
    <submittedName>
        <fullName evidence="1">DUF1254 domain-containing protein</fullName>
    </submittedName>
</protein>
<evidence type="ECO:0000313" key="1">
    <source>
        <dbReference type="EMBL" id="QDZ01103.1"/>
    </source>
</evidence>
<dbReference type="Proteomes" id="UP000321389">
    <property type="component" value="Chromosome"/>
</dbReference>
<dbReference type="OrthoDB" id="1346484at2"/>
<sequence>MLRFGYAILVGLVGAAIVHIAVLLLVPAYSAQDAWSTLSRDGDLFELVRLPGGSPRSRGGRAPDPFIAAAACRFDLAGDGGARLSASAPALFWSVSVYNRRGHNVYNLNDRSASDGALDIALVSPARMLELRKGLPEDMDGATIIEVEDDLGIIVVRTFRPDPTFVPVIEAFFESARCEPR</sequence>
<accession>A0A5B8KZU5</accession>
<dbReference type="AlphaFoldDB" id="A0A5B8KZU5"/>
<proteinExistence type="predicted"/>
<dbReference type="EMBL" id="CP042301">
    <property type="protein sequence ID" value="QDZ01103.1"/>
    <property type="molecule type" value="Genomic_DNA"/>
</dbReference>
<dbReference type="KEGG" id="niy:FQ775_12350"/>